<keyword evidence="1" id="KW-1133">Transmembrane helix</keyword>
<keyword evidence="1" id="KW-0472">Membrane</keyword>
<feature type="transmembrane region" description="Helical" evidence="1">
    <location>
        <begin position="6"/>
        <end position="30"/>
    </location>
</feature>
<keyword evidence="3" id="KW-1185">Reference proteome</keyword>
<comment type="caution">
    <text evidence="2">The sequence shown here is derived from an EMBL/GenBank/DDBJ whole genome shotgun (WGS) entry which is preliminary data.</text>
</comment>
<proteinExistence type="predicted"/>
<gene>
    <name evidence="2" type="ORF">BKP45_21295</name>
</gene>
<organism evidence="2 3">
    <name type="scientific">Anaerobacillus alkalidiazotrophicus</name>
    <dbReference type="NCBI Taxonomy" id="472963"/>
    <lineage>
        <taxon>Bacteria</taxon>
        <taxon>Bacillati</taxon>
        <taxon>Bacillota</taxon>
        <taxon>Bacilli</taxon>
        <taxon>Bacillales</taxon>
        <taxon>Bacillaceae</taxon>
        <taxon>Anaerobacillus</taxon>
    </lineage>
</organism>
<keyword evidence="1" id="KW-0812">Transmembrane</keyword>
<reference evidence="2 3" key="1">
    <citation type="submission" date="2016-10" db="EMBL/GenBank/DDBJ databases">
        <title>Draft genome sequences of four alkaliphilic bacteria belonging to the Anaerobacillus genus.</title>
        <authorList>
            <person name="Bassil N.M."/>
            <person name="Lloyd J.R."/>
        </authorList>
    </citation>
    <scope>NUCLEOTIDE SEQUENCE [LARGE SCALE GENOMIC DNA]</scope>
    <source>
        <strain evidence="2 3">DSM 22531</strain>
    </source>
</reference>
<dbReference type="EMBL" id="MLQS01000035">
    <property type="protein sequence ID" value="OIJ16545.1"/>
    <property type="molecule type" value="Genomic_DNA"/>
</dbReference>
<protein>
    <submittedName>
        <fullName evidence="2">Uncharacterized protein</fullName>
    </submittedName>
</protein>
<evidence type="ECO:0000256" key="1">
    <source>
        <dbReference type="SAM" id="Phobius"/>
    </source>
</evidence>
<dbReference type="AlphaFoldDB" id="A0A1S2LYP1"/>
<feature type="transmembrane region" description="Helical" evidence="1">
    <location>
        <begin position="42"/>
        <end position="64"/>
    </location>
</feature>
<evidence type="ECO:0000313" key="3">
    <source>
        <dbReference type="Proteomes" id="UP000180057"/>
    </source>
</evidence>
<name>A0A1S2LYP1_9BACI</name>
<dbReference type="Proteomes" id="UP000180057">
    <property type="component" value="Unassembled WGS sequence"/>
</dbReference>
<sequence length="69" mass="7833">MCLYGGVVIILPFISVMIGLYFITLGLWELREGVNRNQYVKYMFTGLFLTLILTPLLGLIGNFLNFQLG</sequence>
<evidence type="ECO:0000313" key="2">
    <source>
        <dbReference type="EMBL" id="OIJ16545.1"/>
    </source>
</evidence>
<dbReference type="OrthoDB" id="2888584at2"/>
<accession>A0A1S2LYP1</accession>